<dbReference type="PROSITE" id="PS50994">
    <property type="entry name" value="INTEGRASE"/>
    <property type="match status" value="1"/>
</dbReference>
<dbReference type="PANTHER" id="PTHR35004">
    <property type="entry name" value="TRANSPOSASE RV3428C-RELATED"/>
    <property type="match status" value="1"/>
</dbReference>
<feature type="domain" description="Integrase catalytic" evidence="2">
    <location>
        <begin position="101"/>
        <end position="280"/>
    </location>
</feature>
<evidence type="ECO:0000313" key="6">
    <source>
        <dbReference type="Proteomes" id="UP000057181"/>
    </source>
</evidence>
<accession>A0A0U3G8V6</accession>
<dbReference type="EMBL" id="CP013254">
    <property type="protein sequence ID" value="ALU41210.1"/>
    <property type="molecule type" value="Genomic_DNA"/>
</dbReference>
<evidence type="ECO:0000313" key="7">
    <source>
        <dbReference type="Proteomes" id="UP000321155"/>
    </source>
</evidence>
<name>A0A0U3G8V6_9MICC</name>
<dbReference type="STRING" id="446860.AS188_10480"/>
<dbReference type="Pfam" id="PF00665">
    <property type="entry name" value="rve"/>
    <property type="match status" value="1"/>
</dbReference>
<dbReference type="KEGG" id="kfv:AS188_10480"/>
<evidence type="ECO:0000313" key="4">
    <source>
        <dbReference type="EMBL" id="ALU41324.1"/>
    </source>
</evidence>
<dbReference type="Gene3D" id="1.10.10.60">
    <property type="entry name" value="Homeodomain-like"/>
    <property type="match status" value="1"/>
</dbReference>
<dbReference type="InterPro" id="IPR036397">
    <property type="entry name" value="RNaseH_sf"/>
</dbReference>
<evidence type="ECO:0000313" key="5">
    <source>
        <dbReference type="EMBL" id="GEO93820.1"/>
    </source>
</evidence>
<dbReference type="RefSeq" id="WP_058859879.1">
    <property type="nucleotide sequence ID" value="NZ_BJZR01000201.1"/>
</dbReference>
<sequence>MEDWALIRQLHRVEGLSQAAIARRLSLSRNTVAKALRSTDPPSYSPRPPVEGAFSEVEAAVRDLLGRFPSMPTAVLAERVGWEGSRSWFYANVARLRPGYRVADPADRLVHHAGEQIQCDLWFPGRLIPDHAGVVRDFPVLVMVASHSRYAVAAVLPSRRTGDLLAGMWWCVAEGFGAVPRQLLWDNEAGIGRGGKLAEGVAAFCGALGVRLVQARPYDPETKGVVERFNGYLATSFLPGRTFTAPVDFQAQLTDWLITANQRTHRTTRTRPVEAMTTEREAMGPLPPVDPVIGHRFTTRLPRDYYVTAAGAAYSVHPGVIGRLVEVVVDLHTVTVTCAGRTVATHQRAWGSGATVTDPVHVAAAALMRRTHQQPRTEGAAGGQVEVADLGVYDRLFGIEVA</sequence>
<dbReference type="GO" id="GO:0003676">
    <property type="term" value="F:nucleic acid binding"/>
    <property type="evidence" value="ECO:0007669"/>
    <property type="project" value="InterPro"/>
</dbReference>
<dbReference type="GO" id="GO:0015074">
    <property type="term" value="P:DNA integration"/>
    <property type="evidence" value="ECO:0007669"/>
    <property type="project" value="InterPro"/>
</dbReference>
<reference evidence="3 6" key="1">
    <citation type="submission" date="2015-11" db="EMBL/GenBank/DDBJ databases">
        <title>Complete Genome Sequence of Kocuria flava strain HO-9041.</title>
        <authorList>
            <person name="Zhou M."/>
            <person name="Dai J."/>
        </authorList>
    </citation>
    <scope>NUCLEOTIDE SEQUENCE [LARGE SCALE GENOMIC DNA]</scope>
    <source>
        <strain evidence="3 6">HO-9041</strain>
    </source>
</reference>
<reference evidence="5 7" key="2">
    <citation type="submission" date="2019-07" db="EMBL/GenBank/DDBJ databases">
        <title>Whole genome shotgun sequence of Kocuria flava NBRC 107626.</title>
        <authorList>
            <person name="Hosoyama A."/>
            <person name="Uohara A."/>
            <person name="Ohji S."/>
            <person name="Ichikawa N."/>
        </authorList>
    </citation>
    <scope>NUCLEOTIDE SEQUENCE [LARGE SCALE GENOMIC DNA]</scope>
    <source>
        <strain evidence="5 7">NBRC 107626</strain>
    </source>
</reference>
<organism evidence="3 6">
    <name type="scientific">Kocuria flava</name>
    <dbReference type="NCBI Taxonomy" id="446860"/>
    <lineage>
        <taxon>Bacteria</taxon>
        <taxon>Bacillati</taxon>
        <taxon>Actinomycetota</taxon>
        <taxon>Actinomycetes</taxon>
        <taxon>Micrococcales</taxon>
        <taxon>Micrococcaceae</taxon>
        <taxon>Kocuria</taxon>
    </lineage>
</organism>
<dbReference type="PANTHER" id="PTHR35004:SF8">
    <property type="entry name" value="TRANSPOSASE RV3428C-RELATED"/>
    <property type="match status" value="1"/>
</dbReference>
<dbReference type="EMBL" id="CP013254">
    <property type="protein sequence ID" value="ALU41324.1"/>
    <property type="molecule type" value="Genomic_DNA"/>
</dbReference>
<dbReference type="InterPro" id="IPR001584">
    <property type="entry name" value="Integrase_cat-core"/>
</dbReference>
<evidence type="ECO:0000259" key="2">
    <source>
        <dbReference type="PROSITE" id="PS50994"/>
    </source>
</evidence>
<dbReference type="EMBL" id="BJZR01000201">
    <property type="protein sequence ID" value="GEO93820.1"/>
    <property type="molecule type" value="Genomic_DNA"/>
</dbReference>
<dbReference type="Proteomes" id="UP000321155">
    <property type="component" value="Unassembled WGS sequence"/>
</dbReference>
<keyword evidence="7" id="KW-1185">Reference proteome</keyword>
<dbReference type="OrthoDB" id="3204032at2"/>
<comment type="similarity">
    <text evidence="1">Belongs to the transposase IS21/IS408/IS1162 family.</text>
</comment>
<dbReference type="InterPro" id="IPR012337">
    <property type="entry name" value="RNaseH-like_sf"/>
</dbReference>
<dbReference type="SUPFAM" id="SSF53098">
    <property type="entry name" value="Ribonuclease H-like"/>
    <property type="match status" value="1"/>
</dbReference>
<protein>
    <submittedName>
        <fullName evidence="3">Transposase</fullName>
    </submittedName>
</protein>
<dbReference type="KEGG" id="kfv:AS188_15080"/>
<dbReference type="Gene3D" id="3.30.420.10">
    <property type="entry name" value="Ribonuclease H-like superfamily/Ribonuclease H"/>
    <property type="match status" value="1"/>
</dbReference>
<dbReference type="AlphaFoldDB" id="A0A0U3G8V6"/>
<dbReference type="Pfam" id="PF22483">
    <property type="entry name" value="Mu-transpos_C_2"/>
    <property type="match status" value="1"/>
</dbReference>
<evidence type="ECO:0000313" key="3">
    <source>
        <dbReference type="EMBL" id="ALU41210.1"/>
    </source>
</evidence>
<proteinExistence type="inferred from homology"/>
<evidence type="ECO:0000256" key="1">
    <source>
        <dbReference type="ARBA" id="ARBA00009277"/>
    </source>
</evidence>
<dbReference type="InterPro" id="IPR054353">
    <property type="entry name" value="IstA-like_C"/>
</dbReference>
<gene>
    <name evidence="3" type="ORF">AS188_10480</name>
    <name evidence="4" type="ORF">AS188_15080</name>
    <name evidence="5" type="ORF">KFL01_31260</name>
</gene>
<dbReference type="NCBIfam" id="NF033546">
    <property type="entry name" value="transpos_IS21"/>
    <property type="match status" value="1"/>
</dbReference>
<dbReference type="Proteomes" id="UP000057181">
    <property type="component" value="Chromosome"/>
</dbReference>